<feature type="transmembrane region" description="Helical" evidence="2">
    <location>
        <begin position="160"/>
        <end position="179"/>
    </location>
</feature>
<feature type="transmembrane region" description="Helical" evidence="2">
    <location>
        <begin position="185"/>
        <end position="209"/>
    </location>
</feature>
<dbReference type="Proteomes" id="UP001218423">
    <property type="component" value="Plasmid pAC1520"/>
</dbReference>
<keyword evidence="4" id="KW-0614">Plasmid</keyword>
<feature type="transmembrane region" description="Helical" evidence="2">
    <location>
        <begin position="566"/>
        <end position="593"/>
    </location>
</feature>
<keyword evidence="2" id="KW-0812">Transmembrane</keyword>
<evidence type="ECO:0000256" key="1">
    <source>
        <dbReference type="SAM" id="MobiDB-lite"/>
    </source>
</evidence>
<dbReference type="EMBL" id="CP120943">
    <property type="protein sequence ID" value="WFG00215.1"/>
    <property type="molecule type" value="Genomic_DNA"/>
</dbReference>
<gene>
    <name evidence="4" type="ORF">P5S46_22230</name>
</gene>
<accession>A0AAJ5ZCY4</accession>
<sequence>MVIKKAATIWRLILDRRSTSKRLVSLSLLLLLFGSPAIAAQGNAPVLPNGNEMPTVSPEGAVTASGIKQIPGFWEGPGQDDLMVRMLQMSLGDPVTKASRYLSNPLPGAEGDVTSMTVMAEVIAVAPSLAWVVGGILAVYFIFGGLLNSGRDGEFLGQKWDSWFTPLRSGLSIAGIYPAPGFGGIANIQVLVIALSLLGIGMGSALWYYSAEKMVSTPIMIPQPAAVGTLASDTLKAQVCAAIENKNLTGQATVPAASESTKPVSGGYQSAAIISSRIDSIIKIGSCGSVAFSGVSTGQSPSYSLFSDSTSVYDNVMQHMGTKQRSAYLTLYASLANIAKVMVDDQKTLDEKMAMANQYAAAVNSYNNTVLQSAQNAVQNDKIKNATNELLRNVKKLGFAMAGSFFYVLQAHQDQVYGAVEQSRPTISLTTERFLTTKAATMDGAMNEFSRSILALNKMLGDYAMYQAPQDSIDRVKEVASENSGEWQISQMASSISRYLAEAVANNAGTVFTDNSNDMPDPLMEIKHIGNRLQAAYLAGTIAMATLGQKNGESGVLQSLVSKIPFVGSVVTTVLDTIFGSILPFIFLFGFLLSNIVPAIPFIMYSMAIMGYLIYLYESYFAAPFWISMHGTPEGHSITGQGASGYPILLTLVLRPSLIVVGLVFAMTIVRIMGWFLKQTVFGTVEIINVGGFNITSVLGQLAVYAALMAAIISKSYALTYELPNAILKWMGVGTHHADLGEGEGQRSTMMVAGRLTQGMNRLTRPDVTPPSPTPTNPTNRTHSTPPPIT</sequence>
<geneLocation type="plasmid" evidence="4 5">
    <name>pAC1520</name>
</geneLocation>
<dbReference type="AlphaFoldDB" id="A0AAJ5ZCY4"/>
<feature type="transmembrane region" description="Helical" evidence="2">
    <location>
        <begin position="129"/>
        <end position="148"/>
    </location>
</feature>
<protein>
    <submittedName>
        <fullName evidence="4">DotA/TraY family protein</fullName>
    </submittedName>
</protein>
<dbReference type="RefSeq" id="WP_164884757.1">
    <property type="nucleotide sequence ID" value="NZ_CAWOMG010000210.1"/>
</dbReference>
<reference evidence="4" key="1">
    <citation type="submission" date="2023-03" db="EMBL/GenBank/DDBJ databases">
        <title>Aeromonas caviae strain AC1520.</title>
        <authorList>
            <person name="Xie T."/>
            <person name="Zhang Q."/>
            <person name="Deng J."/>
            <person name="Li X."/>
        </authorList>
    </citation>
    <scope>NUCLEOTIDE SEQUENCE</scope>
    <source>
        <strain evidence="4">AC1520</strain>
        <plasmid evidence="4">pAC1520</plasmid>
    </source>
</reference>
<feature type="signal peptide" evidence="3">
    <location>
        <begin position="1"/>
        <end position="39"/>
    </location>
</feature>
<name>A0AAJ5ZCY4_AERCA</name>
<evidence type="ECO:0000256" key="2">
    <source>
        <dbReference type="SAM" id="Phobius"/>
    </source>
</evidence>
<organism evidence="4 5">
    <name type="scientific">Aeromonas caviae</name>
    <name type="common">Aeromonas punctata</name>
    <dbReference type="NCBI Taxonomy" id="648"/>
    <lineage>
        <taxon>Bacteria</taxon>
        <taxon>Pseudomonadati</taxon>
        <taxon>Pseudomonadota</taxon>
        <taxon>Gammaproteobacteria</taxon>
        <taxon>Aeromonadales</taxon>
        <taxon>Aeromonadaceae</taxon>
        <taxon>Aeromonas</taxon>
    </lineage>
</organism>
<feature type="region of interest" description="Disordered" evidence="1">
    <location>
        <begin position="761"/>
        <end position="790"/>
    </location>
</feature>
<dbReference type="NCBIfam" id="TIGR04346">
    <property type="entry name" value="DotA_TraY"/>
    <property type="match status" value="1"/>
</dbReference>
<feature type="chain" id="PRO_5042495635" evidence="3">
    <location>
        <begin position="40"/>
        <end position="790"/>
    </location>
</feature>
<evidence type="ECO:0000313" key="5">
    <source>
        <dbReference type="Proteomes" id="UP001218423"/>
    </source>
</evidence>
<feature type="transmembrane region" description="Helical" evidence="2">
    <location>
        <begin position="692"/>
        <end position="713"/>
    </location>
</feature>
<evidence type="ECO:0000256" key="3">
    <source>
        <dbReference type="SAM" id="SignalP"/>
    </source>
</evidence>
<keyword evidence="3" id="KW-0732">Signal</keyword>
<feature type="transmembrane region" description="Helical" evidence="2">
    <location>
        <begin position="599"/>
        <end position="617"/>
    </location>
</feature>
<dbReference type="InterPro" id="IPR027628">
    <property type="entry name" value="DotA_TraY"/>
</dbReference>
<keyword evidence="2" id="KW-0472">Membrane</keyword>
<keyword evidence="2" id="KW-1133">Transmembrane helix</keyword>
<proteinExistence type="predicted"/>
<evidence type="ECO:0000313" key="4">
    <source>
        <dbReference type="EMBL" id="WFG00215.1"/>
    </source>
</evidence>
<feature type="transmembrane region" description="Helical" evidence="2">
    <location>
        <begin position="658"/>
        <end position="677"/>
    </location>
</feature>